<proteinExistence type="predicted"/>
<dbReference type="PANTHER" id="PTHR43642:SF1">
    <property type="entry name" value="HYBRID SIGNAL TRANSDUCTION HISTIDINE KINASE G"/>
    <property type="match status" value="1"/>
</dbReference>
<gene>
    <name evidence="1" type="ORF">HGP29_02405</name>
</gene>
<dbReference type="PANTHER" id="PTHR43642">
    <property type="entry name" value="HYBRID SIGNAL TRANSDUCTION HISTIDINE KINASE G"/>
    <property type="match status" value="1"/>
</dbReference>
<evidence type="ECO:0000313" key="2">
    <source>
        <dbReference type="Proteomes" id="UP000585050"/>
    </source>
</evidence>
<reference evidence="1 2" key="1">
    <citation type="submission" date="2020-04" db="EMBL/GenBank/DDBJ databases">
        <title>Flammeovirga sp. SR4, a novel species isolated from seawater.</title>
        <authorList>
            <person name="Wang X."/>
        </authorList>
    </citation>
    <scope>NUCLEOTIDE SEQUENCE [LARGE SCALE GENOMIC DNA]</scope>
    <source>
        <strain evidence="1 2">SR4</strain>
    </source>
</reference>
<name>A0A7X8XUE6_9BACT</name>
<comment type="caution">
    <text evidence="1">The sequence shown here is derived from an EMBL/GenBank/DDBJ whole genome shotgun (WGS) entry which is preliminary data.</text>
</comment>
<dbReference type="InterPro" id="IPR053159">
    <property type="entry name" value="Hybrid_Histidine_Kinase"/>
</dbReference>
<dbReference type="AlphaFoldDB" id="A0A7X8XUE6"/>
<organism evidence="1 2">
    <name type="scientific">Flammeovirga agarivorans</name>
    <dbReference type="NCBI Taxonomy" id="2726742"/>
    <lineage>
        <taxon>Bacteria</taxon>
        <taxon>Pseudomonadati</taxon>
        <taxon>Bacteroidota</taxon>
        <taxon>Cytophagia</taxon>
        <taxon>Cytophagales</taxon>
        <taxon>Flammeovirgaceae</taxon>
        <taxon>Flammeovirga</taxon>
    </lineage>
</organism>
<evidence type="ECO:0000313" key="1">
    <source>
        <dbReference type="EMBL" id="NLR90035.1"/>
    </source>
</evidence>
<dbReference type="RefSeq" id="WP_168880715.1">
    <property type="nucleotide sequence ID" value="NZ_JABAIL010000001.1"/>
</dbReference>
<dbReference type="Proteomes" id="UP000585050">
    <property type="component" value="Unassembled WGS sequence"/>
</dbReference>
<keyword evidence="2" id="KW-1185">Reference proteome</keyword>
<dbReference type="EMBL" id="JABAIL010000001">
    <property type="protein sequence ID" value="NLR90035.1"/>
    <property type="molecule type" value="Genomic_DNA"/>
</dbReference>
<protein>
    <submittedName>
        <fullName evidence="1">Uncharacterized protein</fullName>
    </submittedName>
</protein>
<accession>A0A7X8XUE6</accession>
<sequence length="445" mass="52551">MELKSLRELSQPDYQTREDDFFTEIYREEDLKTLSDQLFSLLTITVRYQPFDTVIERIRQSLPLMGFDMPNEGQQLHRDLSLQHLRLLENVGERDVKEALNSLEELPLNDTSYYLKIIAPLILCHRVSNWETYKWVALEIVNYAFENGKSEITAFGCLALARYMITRYEDIRIAHEYAKFAITEIMKSDDDLFINNFHSDYAFTILPWIEKTDVCLQHIKDYFNYAERSNDNFSVNRDVKRYYQLLLFNGYNKEEALKLTFSELSEGKIEMFPQVEEVLDYFQLEKITERSNLEKVIMVIDSEPEMYEGNLLHPALLLLKAVQINNDHVQDEGSLRKILDRFKYWAGYSPDIFNVWVAFVEAEWRYFKKEYTVAQGLYDKALDFVNSNKNDLKCLIALRKLAVFYQAKDSGIDTKQLYQNTLNMYTSFGNTKAIETLKSRFQISE</sequence>